<feature type="transmembrane region" description="Helical" evidence="1">
    <location>
        <begin position="117"/>
        <end position="134"/>
    </location>
</feature>
<keyword evidence="1" id="KW-1133">Transmembrane helix</keyword>
<evidence type="ECO:0000313" key="2">
    <source>
        <dbReference type="EMBL" id="SCG19213.1"/>
    </source>
</evidence>
<keyword evidence="1" id="KW-0472">Membrane</keyword>
<keyword evidence="1" id="KW-0812">Transmembrane</keyword>
<proteinExistence type="predicted"/>
<dbReference type="AlphaFoldDB" id="A0A1C5GHB0"/>
<dbReference type="EMBL" id="LT607733">
    <property type="protein sequence ID" value="SCG19213.1"/>
    <property type="molecule type" value="Genomic_DNA"/>
</dbReference>
<evidence type="ECO:0000256" key="1">
    <source>
        <dbReference type="SAM" id="Phobius"/>
    </source>
</evidence>
<accession>A0A1C5GHB0</accession>
<protein>
    <recommendedName>
        <fullName evidence="4">DUF3592 domain-containing protein</fullName>
    </recommendedName>
</protein>
<sequence length="148" mass="16471">MHPHQPRYEPIMAPPARPGRWRVWLAVVAGALLLSYALFTIGQVRYLDANGVTTQAEVVDRQLGGRSDFVRVRVSSGEEMNLWAWEGSPEVGETMTVVHLRGSDWAKDARAFAPEGSVWPDLWLGALFLGGALWQQRRTRRASAPGGY</sequence>
<keyword evidence="3" id="KW-1185">Reference proteome</keyword>
<name>A0A1C5GHB0_MICEH</name>
<dbReference type="GeneID" id="95805230"/>
<reference evidence="2 3" key="1">
    <citation type="submission" date="2016-06" db="EMBL/GenBank/DDBJ databases">
        <authorList>
            <person name="Kjaerup R.B."/>
            <person name="Dalgaard T.S."/>
            <person name="Juul-Madsen H.R."/>
        </authorList>
    </citation>
    <scope>NUCLEOTIDE SEQUENCE [LARGE SCALE GENOMIC DNA]</scope>
    <source>
        <strain evidence="2 3">DSM 43913</strain>
    </source>
</reference>
<gene>
    <name evidence="2" type="ORF">GA0070610_5578</name>
</gene>
<organism evidence="2 3">
    <name type="scientific">Micromonospora echinofusca</name>
    <dbReference type="NCBI Taxonomy" id="47858"/>
    <lineage>
        <taxon>Bacteria</taxon>
        <taxon>Bacillati</taxon>
        <taxon>Actinomycetota</taxon>
        <taxon>Actinomycetes</taxon>
        <taxon>Micromonosporales</taxon>
        <taxon>Micromonosporaceae</taxon>
        <taxon>Micromonospora</taxon>
    </lineage>
</organism>
<dbReference type="Proteomes" id="UP000198251">
    <property type="component" value="Chromosome I"/>
</dbReference>
<dbReference type="RefSeq" id="WP_157747252.1">
    <property type="nucleotide sequence ID" value="NZ_JBFAAC010000002.1"/>
</dbReference>
<evidence type="ECO:0008006" key="4">
    <source>
        <dbReference type="Google" id="ProtNLM"/>
    </source>
</evidence>
<evidence type="ECO:0000313" key="3">
    <source>
        <dbReference type="Proteomes" id="UP000198251"/>
    </source>
</evidence>
<feature type="transmembrane region" description="Helical" evidence="1">
    <location>
        <begin position="21"/>
        <end position="39"/>
    </location>
</feature>